<keyword evidence="1" id="KW-0175">Coiled coil</keyword>
<organism evidence="2">
    <name type="scientific">Castellaniella ginsengisoli</name>
    <dbReference type="NCBI Taxonomy" id="546114"/>
    <lineage>
        <taxon>Bacteria</taxon>
        <taxon>Pseudomonadati</taxon>
        <taxon>Pseudomonadota</taxon>
        <taxon>Betaproteobacteria</taxon>
        <taxon>Burkholderiales</taxon>
        <taxon>Alcaligenaceae</taxon>
        <taxon>Castellaniella</taxon>
    </lineage>
</organism>
<dbReference type="GeneID" id="93065959"/>
<dbReference type="KEGG" id="cgin:ABRZ00_00455"/>
<evidence type="ECO:0000313" key="3">
    <source>
        <dbReference type="EMBL" id="XDJ55695.1"/>
    </source>
</evidence>
<dbReference type="EMBL" id="CP158257">
    <property type="protein sequence ID" value="XDJ55695.1"/>
    <property type="molecule type" value="Genomic_DNA"/>
</dbReference>
<sequence length="394" mass="42566">MTIDTQKLLNLFDTAAQAHGWASDQGTRAQAQTALANYQRTRGDLEQALDAQAAEIARLREALWVVAEHNALHFGESHNTVIQARALLSRYSSDRPAEVRCNHCGWLGADADLVRDVAADEPDDGAADVCPQCKRIGDLQDIGQSAASAEPVGWLRNERGLAEGPATLDPLFILGKPRRDGYRATYSPVYAAPVAQEPVLGRINWPTMPSRKGQSPVLFDDGYAEGWAKCMSECQKAVAAQAQPSGDVDGLTAVYDAFGIGSAARTQETLLASIENAIRRSRCLSAIERVLTVETPPDPDEGDDEPGEECLLRWGADSEGYAEHFQAALKKFGYTLAPVAAQAQPVVPAAWKGIALDAIRRMRAGHVNCMDIIDMAEKLLEAERGAFTRAAKGE</sequence>
<dbReference type="RefSeq" id="WP_368647775.1">
    <property type="nucleotide sequence ID" value="NZ_CP158253.1"/>
</dbReference>
<dbReference type="EMBL" id="CP158253">
    <property type="protein sequence ID" value="XDJ45082.1"/>
    <property type="molecule type" value="Genomic_DNA"/>
</dbReference>
<protein>
    <submittedName>
        <fullName evidence="2">Uncharacterized protein</fullName>
    </submittedName>
</protein>
<evidence type="ECO:0000256" key="1">
    <source>
        <dbReference type="SAM" id="Coils"/>
    </source>
</evidence>
<reference evidence="2" key="1">
    <citation type="submission" date="2024-05" db="EMBL/GenBank/DDBJ databases">
        <authorList>
            <person name="Luo Y.-C."/>
            <person name="Nicholds J."/>
            <person name="Mortimer T."/>
            <person name="Maboni G."/>
        </authorList>
    </citation>
    <scope>NUCLEOTIDE SEQUENCE</scope>
    <source>
        <strain evidence="3">150221</strain>
        <strain evidence="2">153271</strain>
    </source>
</reference>
<gene>
    <name evidence="3" type="ORF">ABRZ00_00455</name>
    <name evidence="2" type="ORF">ABRZ02_01935</name>
</gene>
<proteinExistence type="predicted"/>
<name>A0AB39CSU5_9BURK</name>
<accession>A0AB39CSU5</accession>
<evidence type="ECO:0000313" key="2">
    <source>
        <dbReference type="EMBL" id="XDJ45082.1"/>
    </source>
</evidence>
<feature type="coiled-coil region" evidence="1">
    <location>
        <begin position="28"/>
        <end position="62"/>
    </location>
</feature>
<dbReference type="AlphaFoldDB" id="A0AB39CSU5"/>